<dbReference type="STRING" id="1423719.FC66_GL000485"/>
<dbReference type="InterPro" id="IPR010920">
    <property type="entry name" value="LSM_dom_sf"/>
</dbReference>
<gene>
    <name evidence="10" type="ORF">FC66_GL000485</name>
</gene>
<evidence type="ECO:0000256" key="4">
    <source>
        <dbReference type="ARBA" id="ARBA00022692"/>
    </source>
</evidence>
<feature type="transmembrane region" description="Helical" evidence="7">
    <location>
        <begin position="127"/>
        <end position="157"/>
    </location>
</feature>
<keyword evidence="11" id="KW-1185">Reference proteome</keyword>
<protein>
    <submittedName>
        <fullName evidence="10">Small-conductance mechanosensitive channel</fullName>
    </submittedName>
</protein>
<dbReference type="Pfam" id="PF21088">
    <property type="entry name" value="MS_channel_1st"/>
    <property type="match status" value="1"/>
</dbReference>
<dbReference type="AlphaFoldDB" id="A0A0R1HRG2"/>
<dbReference type="PANTHER" id="PTHR30460:SF0">
    <property type="entry name" value="MODERATE CONDUCTANCE MECHANOSENSITIVE CHANNEL YBIO"/>
    <property type="match status" value="1"/>
</dbReference>
<dbReference type="PANTHER" id="PTHR30460">
    <property type="entry name" value="MODERATE CONDUCTANCE MECHANOSENSITIVE CHANNEL YBIO"/>
    <property type="match status" value="1"/>
</dbReference>
<evidence type="ECO:0000313" key="11">
    <source>
        <dbReference type="Proteomes" id="UP000051450"/>
    </source>
</evidence>
<dbReference type="Pfam" id="PF00924">
    <property type="entry name" value="MS_channel_2nd"/>
    <property type="match status" value="1"/>
</dbReference>
<comment type="similarity">
    <text evidence="2">Belongs to the MscS (TC 1.A.23) family.</text>
</comment>
<evidence type="ECO:0000256" key="7">
    <source>
        <dbReference type="SAM" id="Phobius"/>
    </source>
</evidence>
<dbReference type="GO" id="GO:0005886">
    <property type="term" value="C:plasma membrane"/>
    <property type="evidence" value="ECO:0007669"/>
    <property type="project" value="UniProtKB-SubCell"/>
</dbReference>
<keyword evidence="6 7" id="KW-0472">Membrane</keyword>
<evidence type="ECO:0000256" key="3">
    <source>
        <dbReference type="ARBA" id="ARBA00022475"/>
    </source>
</evidence>
<sequence>MNSILNNLFLTHISKDSLVLGTLLKTVTKQGNFISRYIADIDWDSIISHLVELAFSLIFFSFLFIVINWIGKKIIRRTFAQYRMSSKYSTNRVETINSLTLNLFHYVMLFFYLYAILSVLGVPVGTLIAGAGILSVALGLGAQGFVTDVVTGFFILLEQQFDVGDIVRINTIEGPIVAVGLRTTQIEDYDGILHFVPNRNITIVSNLSRNNMRAVIDIRIDVTDDVDKITEIVQKVNDQLVPLHPEIKDGPNILGLVDLGKGSLVFRVVVFTLNGEQAPIQRTFLAGYLAALNEAHIHVLNSPITLN</sequence>
<feature type="domain" description="Mechanosensitive ion channel MscS" evidence="8">
    <location>
        <begin position="146"/>
        <end position="209"/>
    </location>
</feature>
<dbReference type="InterPro" id="IPR049142">
    <property type="entry name" value="MS_channel_1st"/>
</dbReference>
<keyword evidence="5 7" id="KW-1133">Transmembrane helix</keyword>
<dbReference type="SUPFAM" id="SSF50182">
    <property type="entry name" value="Sm-like ribonucleoproteins"/>
    <property type="match status" value="1"/>
</dbReference>
<evidence type="ECO:0000256" key="5">
    <source>
        <dbReference type="ARBA" id="ARBA00022989"/>
    </source>
</evidence>
<dbReference type="InterPro" id="IPR011066">
    <property type="entry name" value="MscS_channel_C_sf"/>
</dbReference>
<dbReference type="InterPro" id="IPR006685">
    <property type="entry name" value="MscS_channel_2nd"/>
</dbReference>
<dbReference type="EMBL" id="AZDI01000014">
    <property type="protein sequence ID" value="KRK45127.1"/>
    <property type="molecule type" value="Genomic_DNA"/>
</dbReference>
<dbReference type="Proteomes" id="UP000051450">
    <property type="component" value="Unassembled WGS sequence"/>
</dbReference>
<dbReference type="SUPFAM" id="SSF82861">
    <property type="entry name" value="Mechanosensitive channel protein MscS (YggB), transmembrane region"/>
    <property type="match status" value="1"/>
</dbReference>
<dbReference type="InterPro" id="IPR011014">
    <property type="entry name" value="MscS_channel_TM-2"/>
</dbReference>
<evidence type="ECO:0000256" key="6">
    <source>
        <dbReference type="ARBA" id="ARBA00023136"/>
    </source>
</evidence>
<feature type="transmembrane region" description="Helical" evidence="7">
    <location>
        <begin position="53"/>
        <end position="75"/>
    </location>
</feature>
<proteinExistence type="inferred from homology"/>
<evidence type="ECO:0000256" key="1">
    <source>
        <dbReference type="ARBA" id="ARBA00004651"/>
    </source>
</evidence>
<comment type="caution">
    <text evidence="10">The sequence shown here is derived from an EMBL/GenBank/DDBJ whole genome shotgun (WGS) entry which is preliminary data.</text>
</comment>
<dbReference type="Gene3D" id="1.10.287.1260">
    <property type="match status" value="1"/>
</dbReference>
<dbReference type="SUPFAM" id="SSF82689">
    <property type="entry name" value="Mechanosensitive channel protein MscS (YggB), C-terminal domain"/>
    <property type="match status" value="1"/>
</dbReference>
<evidence type="ECO:0000259" key="8">
    <source>
        <dbReference type="Pfam" id="PF00924"/>
    </source>
</evidence>
<dbReference type="PATRIC" id="fig|1423719.4.peg.490"/>
<dbReference type="InterPro" id="IPR023408">
    <property type="entry name" value="MscS_beta-dom_sf"/>
</dbReference>
<evidence type="ECO:0000313" key="10">
    <source>
        <dbReference type="EMBL" id="KRK45127.1"/>
    </source>
</evidence>
<accession>A0A0R1HRG2</accession>
<organism evidence="10 11">
    <name type="scientific">Dellaglioa algida DSM 15638</name>
    <dbReference type="NCBI Taxonomy" id="1423719"/>
    <lineage>
        <taxon>Bacteria</taxon>
        <taxon>Bacillati</taxon>
        <taxon>Bacillota</taxon>
        <taxon>Bacilli</taxon>
        <taxon>Lactobacillales</taxon>
        <taxon>Lactobacillaceae</taxon>
        <taxon>Dellaglioa</taxon>
    </lineage>
</organism>
<dbReference type="Gene3D" id="2.30.30.60">
    <property type="match status" value="1"/>
</dbReference>
<evidence type="ECO:0000256" key="2">
    <source>
        <dbReference type="ARBA" id="ARBA00008017"/>
    </source>
</evidence>
<feature type="domain" description="Mechanosensitive ion channel transmembrane helices 2/3" evidence="9">
    <location>
        <begin position="103"/>
        <end position="143"/>
    </location>
</feature>
<keyword evidence="4 7" id="KW-0812">Transmembrane</keyword>
<comment type="subcellular location">
    <subcellularLocation>
        <location evidence="1">Cell membrane</location>
        <topology evidence="1">Multi-pass membrane protein</topology>
    </subcellularLocation>
</comment>
<dbReference type="Gene3D" id="3.30.70.100">
    <property type="match status" value="1"/>
</dbReference>
<keyword evidence="3" id="KW-1003">Cell membrane</keyword>
<name>A0A0R1HRG2_9LACO</name>
<evidence type="ECO:0000259" key="9">
    <source>
        <dbReference type="Pfam" id="PF21088"/>
    </source>
</evidence>
<reference evidence="10 11" key="1">
    <citation type="journal article" date="2015" name="Genome Announc.">
        <title>Expanding the biotechnology potential of lactobacilli through comparative genomics of 213 strains and associated genera.</title>
        <authorList>
            <person name="Sun Z."/>
            <person name="Harris H.M."/>
            <person name="McCann A."/>
            <person name="Guo C."/>
            <person name="Argimon S."/>
            <person name="Zhang W."/>
            <person name="Yang X."/>
            <person name="Jeffery I.B."/>
            <person name="Cooney J.C."/>
            <person name="Kagawa T.F."/>
            <person name="Liu W."/>
            <person name="Song Y."/>
            <person name="Salvetti E."/>
            <person name="Wrobel A."/>
            <person name="Rasinkangas P."/>
            <person name="Parkhill J."/>
            <person name="Rea M.C."/>
            <person name="O'Sullivan O."/>
            <person name="Ritari J."/>
            <person name="Douillard F.P."/>
            <person name="Paul Ross R."/>
            <person name="Yang R."/>
            <person name="Briner A.E."/>
            <person name="Felis G.E."/>
            <person name="de Vos W.M."/>
            <person name="Barrangou R."/>
            <person name="Klaenhammer T.R."/>
            <person name="Caufield P.W."/>
            <person name="Cui Y."/>
            <person name="Zhang H."/>
            <person name="O'Toole P.W."/>
        </authorList>
    </citation>
    <scope>NUCLEOTIDE SEQUENCE [LARGE SCALE GENOMIC DNA]</scope>
    <source>
        <strain evidence="10 11">DSM 15638</strain>
    </source>
</reference>
<dbReference type="InterPro" id="IPR045276">
    <property type="entry name" value="YbiO_bact"/>
</dbReference>
<feature type="transmembrane region" description="Helical" evidence="7">
    <location>
        <begin position="96"/>
        <end position="115"/>
    </location>
</feature>
<dbReference type="GO" id="GO:0008381">
    <property type="term" value="F:mechanosensitive monoatomic ion channel activity"/>
    <property type="evidence" value="ECO:0007669"/>
    <property type="project" value="InterPro"/>
</dbReference>